<proteinExistence type="predicted"/>
<evidence type="ECO:0000313" key="2">
    <source>
        <dbReference type="Proteomes" id="UP000289738"/>
    </source>
</evidence>
<dbReference type="Proteomes" id="UP000289738">
    <property type="component" value="Chromosome B08"/>
</dbReference>
<reference evidence="1 2" key="1">
    <citation type="submission" date="2019-01" db="EMBL/GenBank/DDBJ databases">
        <title>Sequencing of cultivated peanut Arachis hypogaea provides insights into genome evolution and oil improvement.</title>
        <authorList>
            <person name="Chen X."/>
        </authorList>
    </citation>
    <scope>NUCLEOTIDE SEQUENCE [LARGE SCALE GENOMIC DNA]</scope>
    <source>
        <strain evidence="2">cv. Fuhuasheng</strain>
        <tissue evidence="1">Leaves</tissue>
    </source>
</reference>
<keyword evidence="2" id="KW-1185">Reference proteome</keyword>
<sequence length="224" mass="24276">MKRIEILYYRIPISVVHDGVKYDSFVIDNDEDLQVLFYCDCQFPKVRIPDPLAKFVDVVSSSGKSNQNYQSVLMAAASSSTHVGASSSLLVMASIGDLVASLSFATYLHRDEIADVGAYINTPVMTSHSREVGEPNAVEDVLGDDDDVKPTMIEDENNDDIGRSILVRAGRARGTSSSSPVGPGGLDRLVRSGGAAATAEGRVPPMQMSRLKSLRLRLFRETGH</sequence>
<protein>
    <submittedName>
        <fullName evidence="1">Uncharacterized protein</fullName>
    </submittedName>
</protein>
<name>A0A444XZL8_ARAHY</name>
<organism evidence="1 2">
    <name type="scientific">Arachis hypogaea</name>
    <name type="common">Peanut</name>
    <dbReference type="NCBI Taxonomy" id="3818"/>
    <lineage>
        <taxon>Eukaryota</taxon>
        <taxon>Viridiplantae</taxon>
        <taxon>Streptophyta</taxon>
        <taxon>Embryophyta</taxon>
        <taxon>Tracheophyta</taxon>
        <taxon>Spermatophyta</taxon>
        <taxon>Magnoliopsida</taxon>
        <taxon>eudicotyledons</taxon>
        <taxon>Gunneridae</taxon>
        <taxon>Pentapetalae</taxon>
        <taxon>rosids</taxon>
        <taxon>fabids</taxon>
        <taxon>Fabales</taxon>
        <taxon>Fabaceae</taxon>
        <taxon>Papilionoideae</taxon>
        <taxon>50 kb inversion clade</taxon>
        <taxon>dalbergioids sensu lato</taxon>
        <taxon>Dalbergieae</taxon>
        <taxon>Pterocarpus clade</taxon>
        <taxon>Arachis</taxon>
    </lineage>
</organism>
<dbReference type="AlphaFoldDB" id="A0A444XZL8"/>
<comment type="caution">
    <text evidence="1">The sequence shown here is derived from an EMBL/GenBank/DDBJ whole genome shotgun (WGS) entry which is preliminary data.</text>
</comment>
<accession>A0A444XZL8</accession>
<dbReference type="EMBL" id="SDMP01000018">
    <property type="protein sequence ID" value="RYQ95076.1"/>
    <property type="molecule type" value="Genomic_DNA"/>
</dbReference>
<evidence type="ECO:0000313" key="1">
    <source>
        <dbReference type="EMBL" id="RYQ95076.1"/>
    </source>
</evidence>
<gene>
    <name evidence="1" type="ORF">Ahy_B08g090081</name>
</gene>